<gene>
    <name evidence="10" type="ORF">O6P33_04970</name>
</gene>
<keyword evidence="11" id="KW-1185">Reference proteome</keyword>
<dbReference type="RefSeq" id="WP_269819112.1">
    <property type="nucleotide sequence ID" value="NZ_CP114976.1"/>
</dbReference>
<feature type="transmembrane region" description="Helical" evidence="7">
    <location>
        <begin position="85"/>
        <end position="109"/>
    </location>
</feature>
<dbReference type="PANTHER" id="PTHR30509">
    <property type="entry name" value="P-HYDROXYBENZOIC ACID EFFLUX PUMP SUBUNIT-RELATED"/>
    <property type="match status" value="1"/>
</dbReference>
<reference evidence="10 11" key="1">
    <citation type="submission" date="2022-12" db="EMBL/GenBank/DDBJ databases">
        <title>Coexistence and Characterization of a Novel Tigecycline Resistance gene tet(X) variant and blaNDM-1 in a Pseudomonas caeni Isolate of Chicken Origin.</title>
        <authorList>
            <person name="Lu X."/>
            <person name="Zhang L."/>
            <person name="Li R."/>
            <person name="Wang Z."/>
        </authorList>
    </citation>
    <scope>NUCLEOTIDE SEQUENCE [LARGE SCALE GENOMIC DNA]</scope>
    <source>
        <strain evidence="10 11">CE14</strain>
    </source>
</reference>
<comment type="similarity">
    <text evidence="6">Belongs to the YccS/YhfK family.</text>
</comment>
<dbReference type="Pfam" id="PF12805">
    <property type="entry name" value="FUSC-like"/>
    <property type="match status" value="1"/>
</dbReference>
<evidence type="ECO:0000256" key="2">
    <source>
        <dbReference type="ARBA" id="ARBA00022475"/>
    </source>
</evidence>
<keyword evidence="4 7" id="KW-1133">Transmembrane helix</keyword>
<evidence type="ECO:0000259" key="9">
    <source>
        <dbReference type="Pfam" id="PF13515"/>
    </source>
</evidence>
<comment type="subcellular location">
    <subcellularLocation>
        <location evidence="1">Cell membrane</location>
        <topology evidence="1">Multi-pass membrane protein</topology>
    </subcellularLocation>
</comment>
<evidence type="ECO:0000313" key="10">
    <source>
        <dbReference type="EMBL" id="WBE26186.1"/>
    </source>
</evidence>
<dbReference type="Proteomes" id="UP001212189">
    <property type="component" value="Chromosome"/>
</dbReference>
<accession>A0AAF0AL85</accession>
<evidence type="ECO:0000256" key="1">
    <source>
        <dbReference type="ARBA" id="ARBA00004651"/>
    </source>
</evidence>
<dbReference type="AlphaFoldDB" id="A0AAF0AL85"/>
<dbReference type="InterPro" id="IPR032692">
    <property type="entry name" value="YccS_N"/>
</dbReference>
<organism evidence="10 11">
    <name type="scientific">Denitrificimonas caeni</name>
    <dbReference type="NCBI Taxonomy" id="521720"/>
    <lineage>
        <taxon>Bacteria</taxon>
        <taxon>Pseudomonadati</taxon>
        <taxon>Pseudomonadota</taxon>
        <taxon>Gammaproteobacteria</taxon>
        <taxon>Pseudomonadales</taxon>
        <taxon>Pseudomonadaceae</taxon>
        <taxon>Denitrificimonas</taxon>
    </lineage>
</organism>
<feature type="transmembrane region" description="Helical" evidence="7">
    <location>
        <begin position="390"/>
        <end position="408"/>
    </location>
</feature>
<sequence>MMQSVAEGPGSYRSLFRITLIAAPIGALGYFAGYLWLLPAPAAIAALTAIAFLAGIINSYGAAYSKGTLQGLLAASVAYGLAPEIHAAIAFWHAALLYLSGVAYYLLLLSMEAMIDKKRPQRQLLANYLTALAHLAKARLSEENKHNSQIQVDAASRMAIDKYQALYNVLLEHRSANSARSKENQNNATILQAGDSVFAAILAESNILQLRTSADTLQTLAQAIKHNKPLPKPSTDLAANHRLAMRLNELSSAIETLDSVSARASRELSQILQISHVWKYRSLSLEHLIVGPQVLKTAAKLALCMAIAFSMQYVVHGNHWYWIPLTVSLVMKPELGSVFVRAVLRTLGTALGVIVATAILLLIPKGALLLLILVGLASCLPWAMQRSYALQSFFLTPLVLILIDLSTPGLHNINYANQRLMDTVIGGIIVLIFGYFIWPRAQEQHLSSTYQAAMTALANYFRSVCTATTALPPSVRRDIYSQLSNLRTQLQKQLSEPAPLDREAAHWFPIVVATERLTDQITAYAENRQQGAPLVDAKKVEQLAQTMQAITAANLSLAENTLYDARQPNAVFLEQVSSTINTLLRLLHQEQPSDK</sequence>
<feature type="transmembrane region" description="Helical" evidence="7">
    <location>
        <begin position="44"/>
        <end position="65"/>
    </location>
</feature>
<proteinExistence type="inferred from homology"/>
<evidence type="ECO:0000256" key="7">
    <source>
        <dbReference type="SAM" id="Phobius"/>
    </source>
</evidence>
<dbReference type="PANTHER" id="PTHR30509:SF9">
    <property type="entry name" value="MULTIDRUG RESISTANCE PROTEIN MDTO"/>
    <property type="match status" value="1"/>
</dbReference>
<feature type="domain" description="Integral membrane bound transporter" evidence="9">
    <location>
        <begin position="308"/>
        <end position="433"/>
    </location>
</feature>
<feature type="transmembrane region" description="Helical" evidence="7">
    <location>
        <begin position="15"/>
        <end position="37"/>
    </location>
</feature>
<feature type="domain" description="Integral membrane protein YccS N-terminal" evidence="8">
    <location>
        <begin position="44"/>
        <end position="182"/>
    </location>
</feature>
<dbReference type="InterPro" id="IPR049453">
    <property type="entry name" value="Memb_transporter_dom"/>
</dbReference>
<dbReference type="Pfam" id="PF13515">
    <property type="entry name" value="FUSC_2"/>
    <property type="match status" value="1"/>
</dbReference>
<evidence type="ECO:0000256" key="5">
    <source>
        <dbReference type="ARBA" id="ARBA00023136"/>
    </source>
</evidence>
<keyword evidence="3 7" id="KW-0812">Transmembrane</keyword>
<evidence type="ECO:0000256" key="6">
    <source>
        <dbReference type="ARBA" id="ARBA00043993"/>
    </source>
</evidence>
<protein>
    <submittedName>
        <fullName evidence="10">FUSC family protein</fullName>
    </submittedName>
</protein>
<dbReference type="KEGG" id="dce:O6P33_04970"/>
<dbReference type="EMBL" id="CP114976">
    <property type="protein sequence ID" value="WBE26186.1"/>
    <property type="molecule type" value="Genomic_DNA"/>
</dbReference>
<keyword evidence="5 7" id="KW-0472">Membrane</keyword>
<evidence type="ECO:0000256" key="4">
    <source>
        <dbReference type="ARBA" id="ARBA00022989"/>
    </source>
</evidence>
<feature type="transmembrane region" description="Helical" evidence="7">
    <location>
        <begin position="420"/>
        <end position="438"/>
    </location>
</feature>
<evidence type="ECO:0000256" key="3">
    <source>
        <dbReference type="ARBA" id="ARBA00022692"/>
    </source>
</evidence>
<feature type="transmembrane region" description="Helical" evidence="7">
    <location>
        <begin position="301"/>
        <end position="322"/>
    </location>
</feature>
<keyword evidence="2" id="KW-1003">Cell membrane</keyword>
<evidence type="ECO:0000259" key="8">
    <source>
        <dbReference type="Pfam" id="PF12805"/>
    </source>
</evidence>
<evidence type="ECO:0000313" key="11">
    <source>
        <dbReference type="Proteomes" id="UP001212189"/>
    </source>
</evidence>
<name>A0AAF0AL85_9GAMM</name>
<dbReference type="GO" id="GO:0005886">
    <property type="term" value="C:plasma membrane"/>
    <property type="evidence" value="ECO:0007669"/>
    <property type="project" value="UniProtKB-SubCell"/>
</dbReference>